<keyword evidence="1" id="KW-1133">Transmembrane helix</keyword>
<evidence type="ECO:0000256" key="2">
    <source>
        <dbReference type="SAM" id="SignalP"/>
    </source>
</evidence>
<dbReference type="AlphaFoldDB" id="A0A4P9Z286"/>
<keyword evidence="4" id="KW-1185">Reference proteome</keyword>
<evidence type="ECO:0008006" key="5">
    <source>
        <dbReference type="Google" id="ProtNLM"/>
    </source>
</evidence>
<evidence type="ECO:0000313" key="4">
    <source>
        <dbReference type="Proteomes" id="UP000278143"/>
    </source>
</evidence>
<keyword evidence="1" id="KW-0472">Membrane</keyword>
<accession>A0A4P9Z286</accession>
<sequence length="526" mass="56941">MTATRPRLTANLHAWRLWLVAMLLCLWAGHVHASLHVSANDTTLTLNTATFFRSQNVAYQRKGLLIKLPLKLNACAFQPLNSSAPLIKQAVVEAAKSPDTGILIPWRMARDAGCASIAELANASLAISAAVEKEGFPPVSYLAIMSNSSHLINDWGPGTASSAGVPALDPTTKRGLAIALVDQWDTKRLYDAIGDRDHFQFDAQGDAGIWNDTFRMRGYGIFQWICFGLIVTSAVGALARALWFMVRGAYFYGDSRTILLLVSVVAAIAFAVSAVSIGVVLPTRAELLLRAVAFCLSCCAFSLLCWYWSYRVTEHISSKVLVAFRAFLGLLPIVSLATLILHGISDDRLDSRGVVGDLSLSTSAILAYYVTMAEIPITTAGSACFGVWFLICSFKKHLAKLSKQHAVELALLCVSQAILFGMSTAVNATNGVNSVGLRYGTVQGALYESIITMLIITVHIVVACWAPPVPLKCHELADDDFTAQLVIAGPKRSSMVSIWKPSLEKRRSAAFDPYARHGASPKLNHV</sequence>
<reference evidence="4" key="1">
    <citation type="journal article" date="2018" name="Nat. Microbiol.">
        <title>Leveraging single-cell genomics to expand the fungal tree of life.</title>
        <authorList>
            <person name="Ahrendt S.R."/>
            <person name="Quandt C.A."/>
            <person name="Ciobanu D."/>
            <person name="Clum A."/>
            <person name="Salamov A."/>
            <person name="Andreopoulos B."/>
            <person name="Cheng J.F."/>
            <person name="Woyke T."/>
            <person name="Pelin A."/>
            <person name="Henrissat B."/>
            <person name="Reynolds N.K."/>
            <person name="Benny G.L."/>
            <person name="Smith M.E."/>
            <person name="James T.Y."/>
            <person name="Grigoriev I.V."/>
        </authorList>
    </citation>
    <scope>NUCLEOTIDE SEQUENCE [LARGE SCALE GENOMIC DNA]</scope>
    <source>
        <strain evidence="4">Benny S71-1</strain>
    </source>
</reference>
<dbReference type="EMBL" id="KZ989371">
    <property type="protein sequence ID" value="RKP26637.1"/>
    <property type="molecule type" value="Genomic_DNA"/>
</dbReference>
<gene>
    <name evidence="3" type="ORF">SYNPS1DRAFT_27687</name>
</gene>
<feature type="transmembrane region" description="Helical" evidence="1">
    <location>
        <begin position="320"/>
        <end position="345"/>
    </location>
</feature>
<feature type="transmembrane region" description="Helical" evidence="1">
    <location>
        <begin position="287"/>
        <end position="308"/>
    </location>
</feature>
<feature type="transmembrane region" description="Helical" evidence="1">
    <location>
        <begin position="365"/>
        <end position="394"/>
    </location>
</feature>
<dbReference type="Proteomes" id="UP000278143">
    <property type="component" value="Unassembled WGS sequence"/>
</dbReference>
<feature type="transmembrane region" description="Helical" evidence="1">
    <location>
        <begin position="221"/>
        <end position="246"/>
    </location>
</feature>
<feature type="chain" id="PRO_5020557217" description="G-protein coupled receptors family 3 profile domain-containing protein" evidence="2">
    <location>
        <begin position="34"/>
        <end position="526"/>
    </location>
</feature>
<dbReference type="OrthoDB" id="5586134at2759"/>
<feature type="signal peptide" evidence="2">
    <location>
        <begin position="1"/>
        <end position="33"/>
    </location>
</feature>
<feature type="transmembrane region" description="Helical" evidence="1">
    <location>
        <begin position="258"/>
        <end position="281"/>
    </location>
</feature>
<organism evidence="3 4">
    <name type="scientific">Syncephalis pseudoplumigaleata</name>
    <dbReference type="NCBI Taxonomy" id="1712513"/>
    <lineage>
        <taxon>Eukaryota</taxon>
        <taxon>Fungi</taxon>
        <taxon>Fungi incertae sedis</taxon>
        <taxon>Zoopagomycota</taxon>
        <taxon>Zoopagomycotina</taxon>
        <taxon>Zoopagomycetes</taxon>
        <taxon>Zoopagales</taxon>
        <taxon>Piptocephalidaceae</taxon>
        <taxon>Syncephalis</taxon>
    </lineage>
</organism>
<feature type="transmembrane region" description="Helical" evidence="1">
    <location>
        <begin position="446"/>
        <end position="466"/>
    </location>
</feature>
<name>A0A4P9Z286_9FUNG</name>
<evidence type="ECO:0000256" key="1">
    <source>
        <dbReference type="SAM" id="Phobius"/>
    </source>
</evidence>
<protein>
    <recommendedName>
        <fullName evidence="5">G-protein coupled receptors family 3 profile domain-containing protein</fullName>
    </recommendedName>
</protein>
<keyword evidence="1" id="KW-0812">Transmembrane</keyword>
<keyword evidence="2" id="KW-0732">Signal</keyword>
<evidence type="ECO:0000313" key="3">
    <source>
        <dbReference type="EMBL" id="RKP26637.1"/>
    </source>
</evidence>
<proteinExistence type="predicted"/>
<feature type="transmembrane region" description="Helical" evidence="1">
    <location>
        <begin position="406"/>
        <end position="426"/>
    </location>
</feature>